<protein>
    <submittedName>
        <fullName evidence="1">Uncharacterized protein</fullName>
    </submittedName>
</protein>
<sequence>MAADTSLGKQGRSYRQCSQCSSIGALAEGPVRALPGTAELIVMSGRGVIRNPLFCTVNDNVCSVKDSSPA</sequence>
<evidence type="ECO:0000313" key="2">
    <source>
        <dbReference type="Proteomes" id="UP000324222"/>
    </source>
</evidence>
<proteinExistence type="predicted"/>
<accession>A0A5B7I0M9</accession>
<evidence type="ECO:0000313" key="1">
    <source>
        <dbReference type="EMBL" id="MPC78921.1"/>
    </source>
</evidence>
<dbReference type="AlphaFoldDB" id="A0A5B7I0M9"/>
<name>A0A5B7I0M9_PORTR</name>
<comment type="caution">
    <text evidence="1">The sequence shown here is derived from an EMBL/GenBank/DDBJ whole genome shotgun (WGS) entry which is preliminary data.</text>
</comment>
<gene>
    <name evidence="1" type="ORF">E2C01_073429</name>
</gene>
<organism evidence="1 2">
    <name type="scientific">Portunus trituberculatus</name>
    <name type="common">Swimming crab</name>
    <name type="synonym">Neptunus trituberculatus</name>
    <dbReference type="NCBI Taxonomy" id="210409"/>
    <lineage>
        <taxon>Eukaryota</taxon>
        <taxon>Metazoa</taxon>
        <taxon>Ecdysozoa</taxon>
        <taxon>Arthropoda</taxon>
        <taxon>Crustacea</taxon>
        <taxon>Multicrustacea</taxon>
        <taxon>Malacostraca</taxon>
        <taxon>Eumalacostraca</taxon>
        <taxon>Eucarida</taxon>
        <taxon>Decapoda</taxon>
        <taxon>Pleocyemata</taxon>
        <taxon>Brachyura</taxon>
        <taxon>Eubrachyura</taxon>
        <taxon>Portunoidea</taxon>
        <taxon>Portunidae</taxon>
        <taxon>Portuninae</taxon>
        <taxon>Portunus</taxon>
    </lineage>
</organism>
<reference evidence="1 2" key="1">
    <citation type="submission" date="2019-05" db="EMBL/GenBank/DDBJ databases">
        <title>Another draft genome of Portunus trituberculatus and its Hox gene families provides insights of decapod evolution.</title>
        <authorList>
            <person name="Jeong J.-H."/>
            <person name="Song I."/>
            <person name="Kim S."/>
            <person name="Choi T."/>
            <person name="Kim D."/>
            <person name="Ryu S."/>
            <person name="Kim W."/>
        </authorList>
    </citation>
    <scope>NUCLEOTIDE SEQUENCE [LARGE SCALE GENOMIC DNA]</scope>
    <source>
        <tissue evidence="1">Muscle</tissue>
    </source>
</reference>
<keyword evidence="2" id="KW-1185">Reference proteome</keyword>
<dbReference type="EMBL" id="VSRR010049724">
    <property type="protein sequence ID" value="MPC78921.1"/>
    <property type="molecule type" value="Genomic_DNA"/>
</dbReference>
<dbReference type="Proteomes" id="UP000324222">
    <property type="component" value="Unassembled WGS sequence"/>
</dbReference>